<dbReference type="InterPro" id="IPR000277">
    <property type="entry name" value="Cys/Met-Metab_PyrdxlP-dep_enz"/>
</dbReference>
<dbReference type="PANTHER" id="PTHR43797">
    <property type="entry name" value="HOMOCYSTEINE/CYSTEINE SYNTHASE"/>
    <property type="match status" value="1"/>
</dbReference>
<dbReference type="PIRSF" id="PIRSF001434">
    <property type="entry name" value="CGS"/>
    <property type="match status" value="1"/>
</dbReference>
<comment type="similarity">
    <text evidence="2 6">Belongs to the trans-sulfuration enzymes family.</text>
</comment>
<dbReference type="GO" id="GO:0071269">
    <property type="term" value="P:L-homocysteine biosynthetic process"/>
    <property type="evidence" value="ECO:0007669"/>
    <property type="project" value="TreeGrafter"/>
</dbReference>
<dbReference type="Gene3D" id="3.40.640.10">
    <property type="entry name" value="Type I PLP-dependent aspartate aminotransferase-like (Major domain)"/>
    <property type="match status" value="1"/>
</dbReference>
<dbReference type="InterPro" id="IPR054542">
    <property type="entry name" value="Cys_met_metab_PP"/>
</dbReference>
<dbReference type="Gene3D" id="3.90.1150.10">
    <property type="entry name" value="Aspartate Aminotransferase, domain 1"/>
    <property type="match status" value="1"/>
</dbReference>
<dbReference type="GO" id="GO:0003961">
    <property type="term" value="F:O-acetylhomoserine aminocarboxypropyltransferase activity"/>
    <property type="evidence" value="ECO:0007669"/>
    <property type="project" value="TreeGrafter"/>
</dbReference>
<sequence>MTSCFYKEPEFDTLQLHAGHEPGRSMNARAVPIYASTSFCFDNTARLFGVNTGSNGFVYSRISNPTVDVCEKRIASLEGGMSAIATASGMSAQFVALLTLASAGDNIVSSSFLYGGSQNQLKVIFKKFGVQVRFVSTDIVEDYAALIDSKTKAIYTESISNPTFLVAPIQELAELAHSHHLPLVVDNTLGMGGYLFRPIDYGADIVVQSATKWIGGHGTTIAGVLVDSGRFDWKAASHRFPGFNTPSEGFHNVIYADLGNDKAFTAKARSEMLRDMGPALNPFAAFLLLQGIETLSLRAERHCENAMRLAKFLDAHPKVSWVSYLGLNSHPSHLRAKSLLRPGLFGGVLCFGVKGGAEASKIFINNLRLASHLANIGDTKTLVIQPAATTHIQSSDEEQLSIGVTGDLIRVSVGIEAISDIIADFEGALNNL</sequence>
<name>A0AA39TTK8_ARMTA</name>
<dbReference type="NCBIfam" id="TIGR01326">
    <property type="entry name" value="OAH_OAS_sulfhy"/>
    <property type="match status" value="1"/>
</dbReference>
<dbReference type="FunFam" id="3.40.640.10:FF:000035">
    <property type="entry name" value="O-succinylhomoserine sulfhydrylase"/>
    <property type="match status" value="1"/>
</dbReference>
<dbReference type="SUPFAM" id="SSF53383">
    <property type="entry name" value="PLP-dependent transferases"/>
    <property type="match status" value="1"/>
</dbReference>
<dbReference type="GO" id="GO:0005737">
    <property type="term" value="C:cytoplasm"/>
    <property type="evidence" value="ECO:0007669"/>
    <property type="project" value="TreeGrafter"/>
</dbReference>
<proteinExistence type="inferred from homology"/>
<comment type="caution">
    <text evidence="7">The sequence shown here is derived from an EMBL/GenBank/DDBJ whole genome shotgun (WGS) entry which is preliminary data.</text>
</comment>
<dbReference type="InterPro" id="IPR006235">
    <property type="entry name" value="OAc-hSer/O-AcSer_sulfhydrylase"/>
</dbReference>
<evidence type="ECO:0000256" key="6">
    <source>
        <dbReference type="RuleBase" id="RU362118"/>
    </source>
</evidence>
<evidence type="ECO:0000313" key="7">
    <source>
        <dbReference type="EMBL" id="KAK0469767.1"/>
    </source>
</evidence>
<dbReference type="InterPro" id="IPR015422">
    <property type="entry name" value="PyrdxlP-dep_Trfase_small"/>
</dbReference>
<comment type="cofactor">
    <cofactor evidence="1 6">
        <name>pyridoxal 5'-phosphate</name>
        <dbReference type="ChEBI" id="CHEBI:597326"/>
    </cofactor>
</comment>
<organism evidence="7 8">
    <name type="scientific">Armillaria tabescens</name>
    <name type="common">Ringless honey mushroom</name>
    <name type="synonym">Agaricus tabescens</name>
    <dbReference type="NCBI Taxonomy" id="1929756"/>
    <lineage>
        <taxon>Eukaryota</taxon>
        <taxon>Fungi</taxon>
        <taxon>Dikarya</taxon>
        <taxon>Basidiomycota</taxon>
        <taxon>Agaricomycotina</taxon>
        <taxon>Agaricomycetes</taxon>
        <taxon>Agaricomycetidae</taxon>
        <taxon>Agaricales</taxon>
        <taxon>Marasmiineae</taxon>
        <taxon>Physalacriaceae</taxon>
        <taxon>Desarmillaria</taxon>
    </lineage>
</organism>
<gene>
    <name evidence="7" type="ORF">EV420DRAFT_1661349</name>
</gene>
<protein>
    <submittedName>
        <fullName evidence="7">Cys/Met metabolism PLP-dependent enzyme-domain-containing protein</fullName>
    </submittedName>
</protein>
<dbReference type="GO" id="GO:0019346">
    <property type="term" value="P:transsulfuration"/>
    <property type="evidence" value="ECO:0007669"/>
    <property type="project" value="InterPro"/>
</dbReference>
<keyword evidence="4 5" id="KW-0663">Pyridoxal phosphate</keyword>
<dbReference type="EMBL" id="JAUEPS010000001">
    <property type="protein sequence ID" value="KAK0469767.1"/>
    <property type="molecule type" value="Genomic_DNA"/>
</dbReference>
<dbReference type="AlphaFoldDB" id="A0AA39TTK8"/>
<evidence type="ECO:0000256" key="5">
    <source>
        <dbReference type="PIRSR" id="PIRSR001434-2"/>
    </source>
</evidence>
<evidence type="ECO:0000256" key="3">
    <source>
        <dbReference type="ARBA" id="ARBA00022679"/>
    </source>
</evidence>
<keyword evidence="3" id="KW-0808">Transferase</keyword>
<dbReference type="GO" id="GO:0030170">
    <property type="term" value="F:pyridoxal phosphate binding"/>
    <property type="evidence" value="ECO:0007669"/>
    <property type="project" value="InterPro"/>
</dbReference>
<evidence type="ECO:0000256" key="2">
    <source>
        <dbReference type="ARBA" id="ARBA00009077"/>
    </source>
</evidence>
<dbReference type="GO" id="GO:0006535">
    <property type="term" value="P:cysteine biosynthetic process from serine"/>
    <property type="evidence" value="ECO:0007669"/>
    <property type="project" value="TreeGrafter"/>
</dbReference>
<dbReference type="Pfam" id="PF01053">
    <property type="entry name" value="Cys_Met_Meta_PP"/>
    <property type="match status" value="1"/>
</dbReference>
<keyword evidence="8" id="KW-1185">Reference proteome</keyword>
<evidence type="ECO:0000256" key="1">
    <source>
        <dbReference type="ARBA" id="ARBA00001933"/>
    </source>
</evidence>
<dbReference type="InterPro" id="IPR015424">
    <property type="entry name" value="PyrdxlP-dep_Trfase"/>
</dbReference>
<dbReference type="Proteomes" id="UP001175211">
    <property type="component" value="Unassembled WGS sequence"/>
</dbReference>
<feature type="modified residue" description="N6-(pyridoxal phosphate)lysine" evidence="5">
    <location>
        <position position="212"/>
    </location>
</feature>
<evidence type="ECO:0000313" key="8">
    <source>
        <dbReference type="Proteomes" id="UP001175211"/>
    </source>
</evidence>
<dbReference type="InterPro" id="IPR015421">
    <property type="entry name" value="PyrdxlP-dep_Trfase_major"/>
</dbReference>
<dbReference type="GO" id="GO:0004124">
    <property type="term" value="F:cysteine synthase activity"/>
    <property type="evidence" value="ECO:0007669"/>
    <property type="project" value="TreeGrafter"/>
</dbReference>
<dbReference type="CDD" id="cd00614">
    <property type="entry name" value="CGS_like"/>
    <property type="match status" value="1"/>
</dbReference>
<dbReference type="PROSITE" id="PS00868">
    <property type="entry name" value="CYS_MET_METAB_PP"/>
    <property type="match status" value="1"/>
</dbReference>
<dbReference type="GeneID" id="85362470"/>
<reference evidence="7" key="1">
    <citation type="submission" date="2023-06" db="EMBL/GenBank/DDBJ databases">
        <authorList>
            <consortium name="Lawrence Berkeley National Laboratory"/>
            <person name="Ahrendt S."/>
            <person name="Sahu N."/>
            <person name="Indic B."/>
            <person name="Wong-Bajracharya J."/>
            <person name="Merenyi Z."/>
            <person name="Ke H.-M."/>
            <person name="Monk M."/>
            <person name="Kocsube S."/>
            <person name="Drula E."/>
            <person name="Lipzen A."/>
            <person name="Balint B."/>
            <person name="Henrissat B."/>
            <person name="Andreopoulos B."/>
            <person name="Martin F.M."/>
            <person name="Harder C.B."/>
            <person name="Rigling D."/>
            <person name="Ford K.L."/>
            <person name="Foster G.D."/>
            <person name="Pangilinan J."/>
            <person name="Papanicolaou A."/>
            <person name="Barry K."/>
            <person name="LaButti K."/>
            <person name="Viragh M."/>
            <person name="Koriabine M."/>
            <person name="Yan M."/>
            <person name="Riley R."/>
            <person name="Champramary S."/>
            <person name="Plett K.L."/>
            <person name="Tsai I.J."/>
            <person name="Slot J."/>
            <person name="Sipos G."/>
            <person name="Plett J."/>
            <person name="Nagy L.G."/>
            <person name="Grigoriev I.V."/>
        </authorList>
    </citation>
    <scope>NUCLEOTIDE SEQUENCE</scope>
    <source>
        <strain evidence="7">CCBAS 213</strain>
    </source>
</reference>
<dbReference type="PANTHER" id="PTHR43797:SF2">
    <property type="entry name" value="HOMOCYSTEINE_CYSTEINE SYNTHASE"/>
    <property type="match status" value="1"/>
</dbReference>
<accession>A0AA39TTK8</accession>
<dbReference type="RefSeq" id="XP_060339560.1">
    <property type="nucleotide sequence ID" value="XM_060478922.1"/>
</dbReference>
<evidence type="ECO:0000256" key="4">
    <source>
        <dbReference type="ARBA" id="ARBA00022898"/>
    </source>
</evidence>